<comment type="similarity">
    <text evidence="1 4">Belongs to the UPF0677 family.</text>
</comment>
<dbReference type="Pfam" id="PF04072">
    <property type="entry name" value="LCM"/>
    <property type="match status" value="1"/>
</dbReference>
<evidence type="ECO:0000256" key="1">
    <source>
        <dbReference type="ARBA" id="ARBA00008138"/>
    </source>
</evidence>
<dbReference type="PANTHER" id="PTHR43619:SF2">
    <property type="entry name" value="S-ADENOSYL-L-METHIONINE-DEPENDENT METHYLTRANSFERASES SUPERFAMILY PROTEIN"/>
    <property type="match status" value="1"/>
</dbReference>
<dbReference type="Proteomes" id="UP000606991">
    <property type="component" value="Unassembled WGS sequence"/>
</dbReference>
<dbReference type="PANTHER" id="PTHR43619">
    <property type="entry name" value="S-ADENOSYL-L-METHIONINE-DEPENDENT METHYLTRANSFERASE YKTD-RELATED"/>
    <property type="match status" value="1"/>
</dbReference>
<gene>
    <name evidence="5" type="ORF">JF886_00125</name>
</gene>
<evidence type="ECO:0000256" key="4">
    <source>
        <dbReference type="RuleBase" id="RU362030"/>
    </source>
</evidence>
<dbReference type="InterPro" id="IPR011610">
    <property type="entry name" value="SAM_mthyl_Trfase_ML2640-like"/>
</dbReference>
<comment type="function">
    <text evidence="4">Exhibits S-adenosyl-L-methionine-dependent methyltransferase activity.</text>
</comment>
<proteinExistence type="inferred from homology"/>
<evidence type="ECO:0000256" key="2">
    <source>
        <dbReference type="ARBA" id="ARBA00022603"/>
    </source>
</evidence>
<evidence type="ECO:0000313" key="5">
    <source>
        <dbReference type="EMBL" id="MBJ7593261.1"/>
    </source>
</evidence>
<evidence type="ECO:0000256" key="3">
    <source>
        <dbReference type="ARBA" id="ARBA00022679"/>
    </source>
</evidence>
<protein>
    <recommendedName>
        <fullName evidence="4">S-adenosyl-L-methionine-dependent methyltransferase</fullName>
        <ecNumber evidence="4">2.1.1.-</ecNumber>
    </recommendedName>
</protein>
<dbReference type="GO" id="GO:0032259">
    <property type="term" value="P:methylation"/>
    <property type="evidence" value="ECO:0007669"/>
    <property type="project" value="UniProtKB-KW"/>
</dbReference>
<dbReference type="RefSeq" id="WP_337308373.1">
    <property type="nucleotide sequence ID" value="NZ_JAEKNS010000003.1"/>
</dbReference>
<dbReference type="GO" id="GO:0008168">
    <property type="term" value="F:methyltransferase activity"/>
    <property type="evidence" value="ECO:0007669"/>
    <property type="project" value="UniProtKB-UniRule"/>
</dbReference>
<dbReference type="Gene3D" id="3.40.50.150">
    <property type="entry name" value="Vaccinia Virus protein VP39"/>
    <property type="match status" value="1"/>
</dbReference>
<keyword evidence="4" id="KW-0949">S-adenosyl-L-methionine</keyword>
<reference evidence="5 6" key="1">
    <citation type="submission" date="2020-10" db="EMBL/GenBank/DDBJ databases">
        <title>Ca. Dormibacterota MAGs.</title>
        <authorList>
            <person name="Montgomery K."/>
        </authorList>
    </citation>
    <scope>NUCLEOTIDE SEQUENCE [LARGE SCALE GENOMIC DNA]</scope>
    <source>
        <strain evidence="5">SC8812_S17_18</strain>
    </source>
</reference>
<accession>A0A934JPM8</accession>
<comment type="caution">
    <text evidence="5">The sequence shown here is derived from an EMBL/GenBank/DDBJ whole genome shotgun (WGS) entry which is preliminary data.</text>
</comment>
<evidence type="ECO:0000313" key="6">
    <source>
        <dbReference type="Proteomes" id="UP000606991"/>
    </source>
</evidence>
<dbReference type="NCBIfam" id="TIGR00027">
    <property type="entry name" value="mthyl_TIGR00027"/>
    <property type="match status" value="1"/>
</dbReference>
<name>A0A934JPM8_9BACT</name>
<organism evidence="5 6">
    <name type="scientific">Candidatus Aeolococcus gillhamiae</name>
    <dbReference type="NCBI Taxonomy" id="3127015"/>
    <lineage>
        <taxon>Bacteria</taxon>
        <taxon>Bacillati</taxon>
        <taxon>Candidatus Dormiibacterota</taxon>
        <taxon>Candidatus Dormibacteria</taxon>
        <taxon>Candidatus Aeolococcales</taxon>
        <taxon>Candidatus Aeolococcaceae</taxon>
        <taxon>Candidatus Aeolococcus</taxon>
    </lineage>
</organism>
<dbReference type="SUPFAM" id="SSF53335">
    <property type="entry name" value="S-adenosyl-L-methionine-dependent methyltransferases"/>
    <property type="match status" value="1"/>
</dbReference>
<dbReference type="EC" id="2.1.1.-" evidence="4"/>
<dbReference type="InterPro" id="IPR007213">
    <property type="entry name" value="Ppm1/Ppm2/Tcmp"/>
</dbReference>
<keyword evidence="3" id="KW-0808">Transferase</keyword>
<dbReference type="AlphaFoldDB" id="A0A934JPM8"/>
<dbReference type="EMBL" id="JAEKNS010000003">
    <property type="protein sequence ID" value="MBJ7593261.1"/>
    <property type="molecule type" value="Genomic_DNA"/>
</dbReference>
<keyword evidence="2 4" id="KW-0489">Methyltransferase</keyword>
<dbReference type="InterPro" id="IPR029063">
    <property type="entry name" value="SAM-dependent_MTases_sf"/>
</dbReference>
<sequence>MPQPVPNSPGHTAILAAVGRALDADAPDSILNDHMARDLAGAAGEAIIAGLKSQTTPEGVASFGTVFALRGRLVEDEVARAAGEGIDQYVDLGAGLDSFAYRRGQTTAATRVFEVDRPGAQAWKEARLADLGIATPANTIYVPVDFEEDSLADRLSKAGFDANSRAVVSWIAVIQYIGAKAIDATLGFVSTLPAGTRLVMTYVVPPATLTDLEQQGLKWTMSQAEARGEPFLTMLTPDEVEALLRRHGFAEVEHFAPADLLARFIPGRKVQLPRIERMVIATS</sequence>